<sequence length="118" mass="14022">MERVKLCTEALLDAIKESEVCRNYEAAKKEVEAQPKMRAMLNDFRKKNYAIQNMHQEDELYSEIEKLEKEYHELRKIPVIWNYLQCELDVCRMMQHINLKLAGAVDLDIGDFADVIEW</sequence>
<evidence type="ECO:0000313" key="1">
    <source>
        <dbReference type="EMBL" id="HIQ96580.1"/>
    </source>
</evidence>
<reference evidence="1" key="1">
    <citation type="submission" date="2020-10" db="EMBL/GenBank/DDBJ databases">
        <authorList>
            <person name="Gilroy R."/>
        </authorList>
    </citation>
    <scope>NUCLEOTIDE SEQUENCE</scope>
    <source>
        <strain evidence="1">ChiSjej3B21-11622</strain>
    </source>
</reference>
<dbReference type="InterPro" id="IPR023378">
    <property type="entry name" value="YheA/YmcA-like_dom_sf"/>
</dbReference>
<organism evidence="1 2">
    <name type="scientific">Candidatus Limivivens merdigallinarum</name>
    <dbReference type="NCBI Taxonomy" id="2840859"/>
    <lineage>
        <taxon>Bacteria</taxon>
        <taxon>Bacillati</taxon>
        <taxon>Bacillota</taxon>
        <taxon>Clostridia</taxon>
        <taxon>Lachnospirales</taxon>
        <taxon>Lachnospiraceae</taxon>
        <taxon>Lachnospiraceae incertae sedis</taxon>
        <taxon>Candidatus Limivivens</taxon>
    </lineage>
</organism>
<comment type="caution">
    <text evidence="1">The sequence shown here is derived from an EMBL/GenBank/DDBJ whole genome shotgun (WGS) entry which is preliminary data.</text>
</comment>
<gene>
    <name evidence="1" type="ORF">IAB26_08455</name>
</gene>
<dbReference type="EMBL" id="DVFT01000127">
    <property type="protein sequence ID" value="HIQ96580.1"/>
    <property type="molecule type" value="Genomic_DNA"/>
</dbReference>
<dbReference type="SUPFAM" id="SSF158622">
    <property type="entry name" value="YheA/YmcA-like"/>
    <property type="match status" value="1"/>
</dbReference>
<dbReference type="Gene3D" id="1.20.1500.10">
    <property type="entry name" value="YheA/YmcA-like"/>
    <property type="match status" value="1"/>
</dbReference>
<dbReference type="Pfam" id="PF06133">
    <property type="entry name" value="Com_YlbF"/>
    <property type="match status" value="1"/>
</dbReference>
<proteinExistence type="predicted"/>
<dbReference type="AlphaFoldDB" id="A0A9D0ZWA0"/>
<reference evidence="1" key="2">
    <citation type="journal article" date="2021" name="PeerJ">
        <title>Extensive microbial diversity within the chicken gut microbiome revealed by metagenomics and culture.</title>
        <authorList>
            <person name="Gilroy R."/>
            <person name="Ravi A."/>
            <person name="Getino M."/>
            <person name="Pursley I."/>
            <person name="Horton D.L."/>
            <person name="Alikhan N.F."/>
            <person name="Baker D."/>
            <person name="Gharbi K."/>
            <person name="Hall N."/>
            <person name="Watson M."/>
            <person name="Adriaenssens E.M."/>
            <person name="Foster-Nyarko E."/>
            <person name="Jarju S."/>
            <person name="Secka A."/>
            <person name="Antonio M."/>
            <person name="Oren A."/>
            <person name="Chaudhuri R.R."/>
            <person name="La Ragione R."/>
            <person name="Hildebrand F."/>
            <person name="Pallen M.J."/>
        </authorList>
    </citation>
    <scope>NUCLEOTIDE SEQUENCE</scope>
    <source>
        <strain evidence="1">ChiSjej3B21-11622</strain>
    </source>
</reference>
<dbReference type="InterPro" id="IPR010368">
    <property type="entry name" value="Com_YlbF"/>
</dbReference>
<dbReference type="Proteomes" id="UP000886886">
    <property type="component" value="Unassembled WGS sequence"/>
</dbReference>
<name>A0A9D0ZWA0_9FIRM</name>
<protein>
    <submittedName>
        <fullName evidence="1">YlbF family regulator</fullName>
    </submittedName>
</protein>
<accession>A0A9D0ZWA0</accession>
<evidence type="ECO:0000313" key="2">
    <source>
        <dbReference type="Proteomes" id="UP000886886"/>
    </source>
</evidence>